<comment type="caution">
    <text evidence="2">The sequence shown here is derived from an EMBL/GenBank/DDBJ whole genome shotgun (WGS) entry which is preliminary data.</text>
</comment>
<dbReference type="Proteomes" id="UP001595772">
    <property type="component" value="Unassembled WGS sequence"/>
</dbReference>
<keyword evidence="1" id="KW-0472">Membrane</keyword>
<keyword evidence="1" id="KW-0812">Transmembrane</keyword>
<dbReference type="InterPro" id="IPR021324">
    <property type="entry name" value="DUF2929"/>
</dbReference>
<accession>A0ABV8H270</accession>
<sequence length="58" mass="6331">MHYIMTIVWAVFISLASSFVLTSMAGEPFVLFEALILAAILSVAAFIIGDVILKVEKE</sequence>
<organism evidence="2 3">
    <name type="scientific">Oceanobacillus longus</name>
    <dbReference type="NCBI Taxonomy" id="930120"/>
    <lineage>
        <taxon>Bacteria</taxon>
        <taxon>Bacillati</taxon>
        <taxon>Bacillota</taxon>
        <taxon>Bacilli</taxon>
        <taxon>Bacillales</taxon>
        <taxon>Bacillaceae</taxon>
        <taxon>Oceanobacillus</taxon>
    </lineage>
</organism>
<dbReference type="EMBL" id="JBHSAO010000008">
    <property type="protein sequence ID" value="MFC4024479.1"/>
    <property type="molecule type" value="Genomic_DNA"/>
</dbReference>
<proteinExistence type="predicted"/>
<name>A0ABV8H270_9BACI</name>
<reference evidence="3" key="1">
    <citation type="journal article" date="2019" name="Int. J. Syst. Evol. Microbiol.">
        <title>The Global Catalogue of Microorganisms (GCM) 10K type strain sequencing project: providing services to taxonomists for standard genome sequencing and annotation.</title>
        <authorList>
            <consortium name="The Broad Institute Genomics Platform"/>
            <consortium name="The Broad Institute Genome Sequencing Center for Infectious Disease"/>
            <person name="Wu L."/>
            <person name="Ma J."/>
        </authorList>
    </citation>
    <scope>NUCLEOTIDE SEQUENCE [LARGE SCALE GENOMIC DNA]</scope>
    <source>
        <strain evidence="3">IBRC-M 10703</strain>
    </source>
</reference>
<feature type="transmembrane region" description="Helical" evidence="1">
    <location>
        <begin position="35"/>
        <end position="53"/>
    </location>
</feature>
<keyword evidence="1" id="KW-1133">Transmembrane helix</keyword>
<evidence type="ECO:0000256" key="1">
    <source>
        <dbReference type="SAM" id="Phobius"/>
    </source>
</evidence>
<protein>
    <submittedName>
        <fullName evidence="2">DUF2929 family protein</fullName>
    </submittedName>
</protein>
<keyword evidence="3" id="KW-1185">Reference proteome</keyword>
<evidence type="ECO:0000313" key="3">
    <source>
        <dbReference type="Proteomes" id="UP001595772"/>
    </source>
</evidence>
<gene>
    <name evidence="2" type="ORF">ACFOUV_11800</name>
</gene>
<dbReference type="RefSeq" id="WP_379496971.1">
    <property type="nucleotide sequence ID" value="NZ_JBHSAO010000008.1"/>
</dbReference>
<evidence type="ECO:0000313" key="2">
    <source>
        <dbReference type="EMBL" id="MFC4024479.1"/>
    </source>
</evidence>
<dbReference type="Pfam" id="PF11151">
    <property type="entry name" value="DUF2929"/>
    <property type="match status" value="1"/>
</dbReference>